<name>A0AAD4NTA5_9PLEO</name>
<comment type="caution">
    <text evidence="1">The sequence shown here is derived from an EMBL/GenBank/DDBJ whole genome shotgun (WGS) entry which is preliminary data.</text>
</comment>
<sequence>MVCKSFAALEPRPSPSFFRCILLSPNEPLPRFVWAEYSSASDYTTMKCKTFTGNHLLGHIDSEVAVSGCNVGDWPLKQPDSHRLGIYYQDAYLVDDSPITPSITKWVGREAGHYFRGTFLAHGWKPEEIEGDDVFEFGRPCDLDTADLCYLLDYFLVQGEQHRKAYGDFKEFK</sequence>
<keyword evidence="2" id="KW-1185">Reference proteome</keyword>
<proteinExistence type="predicted"/>
<gene>
    <name evidence="1" type="ORF">G6011_03559</name>
</gene>
<dbReference type="Proteomes" id="UP001199106">
    <property type="component" value="Unassembled WGS sequence"/>
</dbReference>
<dbReference type="EMBL" id="JAANER010000002">
    <property type="protein sequence ID" value="KAG9193524.1"/>
    <property type="molecule type" value="Genomic_DNA"/>
</dbReference>
<organism evidence="1 2">
    <name type="scientific">Alternaria panax</name>
    <dbReference type="NCBI Taxonomy" id="48097"/>
    <lineage>
        <taxon>Eukaryota</taxon>
        <taxon>Fungi</taxon>
        <taxon>Dikarya</taxon>
        <taxon>Ascomycota</taxon>
        <taxon>Pezizomycotina</taxon>
        <taxon>Dothideomycetes</taxon>
        <taxon>Pleosporomycetidae</taxon>
        <taxon>Pleosporales</taxon>
        <taxon>Pleosporineae</taxon>
        <taxon>Pleosporaceae</taxon>
        <taxon>Alternaria</taxon>
        <taxon>Alternaria sect. Panax</taxon>
    </lineage>
</organism>
<reference evidence="1" key="1">
    <citation type="submission" date="2021-07" db="EMBL/GenBank/DDBJ databases">
        <title>Genome Resource of American Ginseng Black Spot Pathogen Alternaria panax.</title>
        <authorList>
            <person name="Qiu C."/>
            <person name="Wang W."/>
            <person name="Liu Z."/>
        </authorList>
    </citation>
    <scope>NUCLEOTIDE SEQUENCE</scope>
    <source>
        <strain evidence="1">BNCC115425</strain>
    </source>
</reference>
<dbReference type="AlphaFoldDB" id="A0AAD4NTA5"/>
<evidence type="ECO:0000313" key="1">
    <source>
        <dbReference type="EMBL" id="KAG9193524.1"/>
    </source>
</evidence>
<protein>
    <submittedName>
        <fullName evidence="1">Uncharacterized protein</fullName>
    </submittedName>
</protein>
<accession>A0AAD4NTA5</accession>
<evidence type="ECO:0000313" key="2">
    <source>
        <dbReference type="Proteomes" id="UP001199106"/>
    </source>
</evidence>